<keyword evidence="1" id="KW-0472">Membrane</keyword>
<protein>
    <submittedName>
        <fullName evidence="2">Uncharacterized protein</fullName>
    </submittedName>
</protein>
<evidence type="ECO:0000313" key="3">
    <source>
        <dbReference type="Proteomes" id="UP000834106"/>
    </source>
</evidence>
<keyword evidence="1" id="KW-0812">Transmembrane</keyword>
<gene>
    <name evidence="2" type="ORF">FPE_LOCUS30770</name>
</gene>
<dbReference type="EMBL" id="OU503054">
    <property type="protein sequence ID" value="CAI9783340.1"/>
    <property type="molecule type" value="Genomic_DNA"/>
</dbReference>
<keyword evidence="1" id="KW-1133">Transmembrane helix</keyword>
<reference evidence="2" key="1">
    <citation type="submission" date="2023-05" db="EMBL/GenBank/DDBJ databases">
        <authorList>
            <person name="Huff M."/>
        </authorList>
    </citation>
    <scope>NUCLEOTIDE SEQUENCE</scope>
</reference>
<sequence length="183" mass="20862">MHCVSQFQHDRDKGSRCRKVELAPKAVLRLQLAYMKPKSLVIAGQLTFPGSLYGFSTVNQGCQAGLVTELLVDVIVRIRTRYDHDYRIYCHSIFLWSRAIILLTSYLITGRRPRFLTRATLLRFIAKNLTLTITLRVIYIISDVSMTDLWHCIKNALGILRVAVKLECSQTVATCVDYLEAVP</sequence>
<feature type="transmembrane region" description="Helical" evidence="1">
    <location>
        <begin position="86"/>
        <end position="109"/>
    </location>
</feature>
<proteinExistence type="predicted"/>
<name>A0AAD2ED24_9LAMI</name>
<dbReference type="AlphaFoldDB" id="A0AAD2ED24"/>
<evidence type="ECO:0000256" key="1">
    <source>
        <dbReference type="SAM" id="Phobius"/>
    </source>
</evidence>
<keyword evidence="3" id="KW-1185">Reference proteome</keyword>
<organism evidence="2 3">
    <name type="scientific">Fraxinus pennsylvanica</name>
    <dbReference type="NCBI Taxonomy" id="56036"/>
    <lineage>
        <taxon>Eukaryota</taxon>
        <taxon>Viridiplantae</taxon>
        <taxon>Streptophyta</taxon>
        <taxon>Embryophyta</taxon>
        <taxon>Tracheophyta</taxon>
        <taxon>Spermatophyta</taxon>
        <taxon>Magnoliopsida</taxon>
        <taxon>eudicotyledons</taxon>
        <taxon>Gunneridae</taxon>
        <taxon>Pentapetalae</taxon>
        <taxon>asterids</taxon>
        <taxon>lamiids</taxon>
        <taxon>Lamiales</taxon>
        <taxon>Oleaceae</taxon>
        <taxon>Oleeae</taxon>
        <taxon>Fraxinus</taxon>
    </lineage>
</organism>
<evidence type="ECO:0000313" key="2">
    <source>
        <dbReference type="EMBL" id="CAI9783340.1"/>
    </source>
</evidence>
<accession>A0AAD2ED24</accession>
<dbReference type="Proteomes" id="UP000834106">
    <property type="component" value="Chromosome 19"/>
</dbReference>